<dbReference type="AlphaFoldDB" id="A0A2J6RU81"/>
<name>A0A2J6RU81_HYAVF</name>
<organism evidence="3 4">
    <name type="scientific">Hyaloscypha variabilis (strain UAMH 11265 / GT02V1 / F)</name>
    <name type="common">Meliniomyces variabilis</name>
    <dbReference type="NCBI Taxonomy" id="1149755"/>
    <lineage>
        <taxon>Eukaryota</taxon>
        <taxon>Fungi</taxon>
        <taxon>Dikarya</taxon>
        <taxon>Ascomycota</taxon>
        <taxon>Pezizomycotina</taxon>
        <taxon>Leotiomycetes</taxon>
        <taxon>Helotiales</taxon>
        <taxon>Hyaloscyphaceae</taxon>
        <taxon>Hyaloscypha</taxon>
        <taxon>Hyaloscypha variabilis</taxon>
    </lineage>
</organism>
<keyword evidence="2" id="KW-1133">Transmembrane helix</keyword>
<dbReference type="Proteomes" id="UP000235786">
    <property type="component" value="Unassembled WGS sequence"/>
</dbReference>
<feature type="region of interest" description="Disordered" evidence="1">
    <location>
        <begin position="191"/>
        <end position="221"/>
    </location>
</feature>
<evidence type="ECO:0000313" key="3">
    <source>
        <dbReference type="EMBL" id="PMD42078.1"/>
    </source>
</evidence>
<accession>A0A2J6RU81</accession>
<evidence type="ECO:0000256" key="2">
    <source>
        <dbReference type="SAM" id="Phobius"/>
    </source>
</evidence>
<evidence type="ECO:0000313" key="4">
    <source>
        <dbReference type="Proteomes" id="UP000235786"/>
    </source>
</evidence>
<dbReference type="OrthoDB" id="5215637at2759"/>
<dbReference type="EMBL" id="KZ613943">
    <property type="protein sequence ID" value="PMD42078.1"/>
    <property type="molecule type" value="Genomic_DNA"/>
</dbReference>
<feature type="compositionally biased region" description="Low complexity" evidence="1">
    <location>
        <begin position="196"/>
        <end position="221"/>
    </location>
</feature>
<keyword evidence="2" id="KW-0812">Transmembrane</keyword>
<feature type="transmembrane region" description="Helical" evidence="2">
    <location>
        <begin position="220"/>
        <end position="244"/>
    </location>
</feature>
<proteinExistence type="predicted"/>
<keyword evidence="4" id="KW-1185">Reference proteome</keyword>
<evidence type="ECO:0000256" key="1">
    <source>
        <dbReference type="SAM" id="MobiDB-lite"/>
    </source>
</evidence>
<protein>
    <submittedName>
        <fullName evidence="3">Uncharacterized protein</fullName>
    </submittedName>
</protein>
<keyword evidence="2" id="KW-0472">Membrane</keyword>
<reference evidence="3 4" key="1">
    <citation type="submission" date="2016-04" db="EMBL/GenBank/DDBJ databases">
        <title>A degradative enzymes factory behind the ericoid mycorrhizal symbiosis.</title>
        <authorList>
            <consortium name="DOE Joint Genome Institute"/>
            <person name="Martino E."/>
            <person name="Morin E."/>
            <person name="Grelet G."/>
            <person name="Kuo A."/>
            <person name="Kohler A."/>
            <person name="Daghino S."/>
            <person name="Barry K."/>
            <person name="Choi C."/>
            <person name="Cichocki N."/>
            <person name="Clum A."/>
            <person name="Copeland A."/>
            <person name="Hainaut M."/>
            <person name="Haridas S."/>
            <person name="Labutti K."/>
            <person name="Lindquist E."/>
            <person name="Lipzen A."/>
            <person name="Khouja H.-R."/>
            <person name="Murat C."/>
            <person name="Ohm R."/>
            <person name="Olson A."/>
            <person name="Spatafora J."/>
            <person name="Veneault-Fourrey C."/>
            <person name="Henrissat B."/>
            <person name="Grigoriev I."/>
            <person name="Martin F."/>
            <person name="Perotto S."/>
        </authorList>
    </citation>
    <scope>NUCLEOTIDE SEQUENCE [LARGE SCALE GENOMIC DNA]</scope>
    <source>
        <strain evidence="3 4">F</strain>
    </source>
</reference>
<gene>
    <name evidence="3" type="ORF">L207DRAFT_621908</name>
</gene>
<sequence>MSITSVYPPSTTPGGWFGCFGPPSIVATNVPVAWPVSGQLPCGNGTVESCCIIGDQCLSNGVCQILPVANNGQDPLYYGAYCTDPTFSSPECAPNCAVKYMAYCGYNNLWQCGDTDRTNPISCNTSDATTSDSSTFFMIEPTKLAKGSILPSTEPTTTQTQYIPTQWGKPETVVSATSLIVSPSMTSTITSPAIPSGSSTVPLSSSSPTSSSSSSNGSELSAGADTGIAIASLFVAVVGVWIAWKQYRKKAPVP</sequence>